<dbReference type="PANTHER" id="PTHR30372">
    <property type="entry name" value="LIPID-A-DISACCHARIDE SYNTHASE"/>
    <property type="match status" value="1"/>
</dbReference>
<evidence type="ECO:0000256" key="9">
    <source>
        <dbReference type="ARBA" id="ARBA00048975"/>
    </source>
</evidence>
<dbReference type="AlphaFoldDB" id="A0A238ZY38"/>
<evidence type="ECO:0000256" key="8">
    <source>
        <dbReference type="ARBA" id="ARBA00023098"/>
    </source>
</evidence>
<evidence type="ECO:0000256" key="4">
    <source>
        <dbReference type="ARBA" id="ARBA00022516"/>
    </source>
</evidence>
<dbReference type="GO" id="GO:0008915">
    <property type="term" value="F:lipid-A-disaccharide synthase activity"/>
    <property type="evidence" value="ECO:0007669"/>
    <property type="project" value="UniProtKB-UniRule"/>
</dbReference>
<protein>
    <recommendedName>
        <fullName evidence="3 10">Lipid-A-disaccharide synthase</fullName>
        <ecNumber evidence="2 10">2.4.1.182</ecNumber>
    </recommendedName>
</protein>
<comment type="function">
    <text evidence="1">Condensation of UDP-2,3-diacylglucosamine and 2,3-diacylglucosamine-1-phosphate to form lipid A disaccharide, a precursor of lipid A, a phosphorylated glycolipid that anchors the lipopolysaccharide to the outer membrane of the cell.</text>
</comment>
<evidence type="ECO:0000256" key="6">
    <source>
        <dbReference type="ARBA" id="ARBA00022676"/>
    </source>
</evidence>
<keyword evidence="12" id="KW-1185">Reference proteome</keyword>
<dbReference type="Proteomes" id="UP000198405">
    <property type="component" value="Unassembled WGS sequence"/>
</dbReference>
<dbReference type="EMBL" id="FZOB01000013">
    <property type="protein sequence ID" value="SNR88356.1"/>
    <property type="molecule type" value="Genomic_DNA"/>
</dbReference>
<dbReference type="Pfam" id="PF02684">
    <property type="entry name" value="LpxB"/>
    <property type="match status" value="1"/>
</dbReference>
<name>A0A238ZY38_9BACT</name>
<dbReference type="EC" id="2.4.1.182" evidence="2 10"/>
<accession>A0A238ZY38</accession>
<evidence type="ECO:0000313" key="12">
    <source>
        <dbReference type="Proteomes" id="UP000198405"/>
    </source>
</evidence>
<dbReference type="PANTHER" id="PTHR30372:SF4">
    <property type="entry name" value="LIPID-A-DISACCHARIDE SYNTHASE, MITOCHONDRIAL-RELATED"/>
    <property type="match status" value="1"/>
</dbReference>
<evidence type="ECO:0000256" key="3">
    <source>
        <dbReference type="ARBA" id="ARBA00020902"/>
    </source>
</evidence>
<keyword evidence="7" id="KW-0808">Transferase</keyword>
<dbReference type="RefSeq" id="WP_089323556.1">
    <property type="nucleotide sequence ID" value="NZ_FZOB01000013.1"/>
</dbReference>
<keyword evidence="8" id="KW-0443">Lipid metabolism</keyword>
<gene>
    <name evidence="11" type="ORF">SAMN06265340_11334</name>
</gene>
<dbReference type="InterPro" id="IPR003835">
    <property type="entry name" value="Glyco_trans_19"/>
</dbReference>
<evidence type="ECO:0000313" key="11">
    <source>
        <dbReference type="EMBL" id="SNR88356.1"/>
    </source>
</evidence>
<sequence length="367" mass="41720">MKKLLIVTGELSGFNYAREIVKRLRGKYKITGVFLDDIDGAETLFSAKNITAFGLFEAITKLPAIRKGLKTIENYLKSGKPDAVLLIDFPGFNLKVAEIAKSQGIKVLYFISPKFWAWNYKRGEKIVKFVNRMFVIFPFEVELYRKLGFDATYVGNPLVEMVKPSKGEREFLETLRLKNNPILLMPGSRPSEIRYLLKPLLLTAKEIKKQFPYIEFVLPVAESLSFESIKNLTQNVFNNVKLVKGEEAYNCMFYSQFGIIASGTASLEAAIAGLPHIVVYKLHPLTFMVAKRVVKLPFISLPNIIAGEKVVREVLQKDVNPANLTEIFTSNFKQKEKIKEKLKMKVKPKLKGNAIENLCLEIEKELK</sequence>
<dbReference type="GO" id="GO:0016020">
    <property type="term" value="C:membrane"/>
    <property type="evidence" value="ECO:0007669"/>
    <property type="project" value="GOC"/>
</dbReference>
<dbReference type="GO" id="GO:0005543">
    <property type="term" value="F:phospholipid binding"/>
    <property type="evidence" value="ECO:0007669"/>
    <property type="project" value="TreeGrafter"/>
</dbReference>
<evidence type="ECO:0000256" key="10">
    <source>
        <dbReference type="NCBIfam" id="TIGR00215"/>
    </source>
</evidence>
<dbReference type="OrthoDB" id="9801642at2"/>
<evidence type="ECO:0000256" key="1">
    <source>
        <dbReference type="ARBA" id="ARBA00002056"/>
    </source>
</evidence>
<evidence type="ECO:0000256" key="7">
    <source>
        <dbReference type="ARBA" id="ARBA00022679"/>
    </source>
</evidence>
<dbReference type="SUPFAM" id="SSF53756">
    <property type="entry name" value="UDP-Glycosyltransferase/glycogen phosphorylase"/>
    <property type="match status" value="1"/>
</dbReference>
<proteinExistence type="predicted"/>
<dbReference type="NCBIfam" id="TIGR00215">
    <property type="entry name" value="lpxB"/>
    <property type="match status" value="1"/>
</dbReference>
<evidence type="ECO:0000256" key="5">
    <source>
        <dbReference type="ARBA" id="ARBA00022556"/>
    </source>
</evidence>
<organism evidence="11 12">
    <name type="scientific">Desulfurobacterium atlanticum</name>
    <dbReference type="NCBI Taxonomy" id="240169"/>
    <lineage>
        <taxon>Bacteria</taxon>
        <taxon>Pseudomonadati</taxon>
        <taxon>Aquificota</taxon>
        <taxon>Aquificia</taxon>
        <taxon>Desulfurobacteriales</taxon>
        <taxon>Desulfurobacteriaceae</taxon>
        <taxon>Desulfurobacterium</taxon>
    </lineage>
</organism>
<keyword evidence="6" id="KW-0328">Glycosyltransferase</keyword>
<evidence type="ECO:0000256" key="2">
    <source>
        <dbReference type="ARBA" id="ARBA00012687"/>
    </source>
</evidence>
<keyword evidence="5" id="KW-0441">Lipid A biosynthesis</keyword>
<reference evidence="12" key="1">
    <citation type="submission" date="2017-06" db="EMBL/GenBank/DDBJ databases">
        <authorList>
            <person name="Varghese N."/>
            <person name="Submissions S."/>
        </authorList>
    </citation>
    <scope>NUCLEOTIDE SEQUENCE [LARGE SCALE GENOMIC DNA]</scope>
    <source>
        <strain evidence="12">DSM 15668</strain>
    </source>
</reference>
<comment type="catalytic activity">
    <reaction evidence="9">
        <text>a lipid X + a UDP-2-N,3-O-bis[(3R)-3-hydroxyacyl]-alpha-D-glucosamine = a lipid A disaccharide + UDP + H(+)</text>
        <dbReference type="Rhea" id="RHEA:67828"/>
        <dbReference type="ChEBI" id="CHEBI:15378"/>
        <dbReference type="ChEBI" id="CHEBI:58223"/>
        <dbReference type="ChEBI" id="CHEBI:137748"/>
        <dbReference type="ChEBI" id="CHEBI:176338"/>
        <dbReference type="ChEBI" id="CHEBI:176343"/>
        <dbReference type="EC" id="2.4.1.182"/>
    </reaction>
</comment>
<keyword evidence="4" id="KW-0444">Lipid biosynthesis</keyword>
<dbReference type="GO" id="GO:0009245">
    <property type="term" value="P:lipid A biosynthetic process"/>
    <property type="evidence" value="ECO:0007669"/>
    <property type="project" value="UniProtKB-UniRule"/>
</dbReference>